<keyword evidence="2" id="KW-1185">Reference proteome</keyword>
<gene>
    <name evidence="1" type="ORF">ACOC_LOCUS6152</name>
</gene>
<proteinExistence type="predicted"/>
<sequence length="292" mass="32730">MNDKKTGLKQKAVMMAHFRAIALDELRLSQRDPAHQLENTWLCVPQLISNLACLTSASPPGPKVVMNLIGDDLRQWENALHLAAKPGIFTVARRIMVHPKFTKSYAYDTFVTLNSIGVEMKIFDGPAEIVQWIQKNLKITTGFQIGKESANRELIIAKSNQRCPIFAWSSHYQIAFKSGIFESEVVFTASGHPDSKGEEMYARFHNEKPKMRYCSAGRSGILEVPTNSSSIFLYFITDMERSITGPQLLDMIKDVQKSSLDAEPLFTHGGFGDLAMEDAEVLFDLLGMKNSH</sequence>
<dbReference type="OMA" id="SHYQIAF"/>
<protein>
    <submittedName>
        <fullName evidence="3">START domain-containing protein</fullName>
    </submittedName>
</protein>
<dbReference type="Proteomes" id="UP000267027">
    <property type="component" value="Unassembled WGS sequence"/>
</dbReference>
<evidence type="ECO:0000313" key="1">
    <source>
        <dbReference type="EMBL" id="VDM57737.1"/>
    </source>
</evidence>
<reference evidence="3" key="1">
    <citation type="submission" date="2016-04" db="UniProtKB">
        <authorList>
            <consortium name="WormBaseParasite"/>
        </authorList>
    </citation>
    <scope>IDENTIFICATION</scope>
</reference>
<evidence type="ECO:0000313" key="2">
    <source>
        <dbReference type="Proteomes" id="UP000267027"/>
    </source>
</evidence>
<evidence type="ECO:0000313" key="3">
    <source>
        <dbReference type="WBParaSite" id="ACOC_0000615101-mRNA-1"/>
    </source>
</evidence>
<dbReference type="WBParaSite" id="ACOC_0000615101-mRNA-1">
    <property type="protein sequence ID" value="ACOC_0000615101-mRNA-1"/>
    <property type="gene ID" value="ACOC_0000615101"/>
</dbReference>
<reference evidence="1 2" key="2">
    <citation type="submission" date="2018-11" db="EMBL/GenBank/DDBJ databases">
        <authorList>
            <consortium name="Pathogen Informatics"/>
        </authorList>
    </citation>
    <scope>NUCLEOTIDE SEQUENCE [LARGE SCALE GENOMIC DNA]</scope>
    <source>
        <strain evidence="1 2">Costa Rica</strain>
    </source>
</reference>
<organism evidence="3">
    <name type="scientific">Angiostrongylus costaricensis</name>
    <name type="common">Nematode worm</name>
    <dbReference type="NCBI Taxonomy" id="334426"/>
    <lineage>
        <taxon>Eukaryota</taxon>
        <taxon>Metazoa</taxon>
        <taxon>Ecdysozoa</taxon>
        <taxon>Nematoda</taxon>
        <taxon>Chromadorea</taxon>
        <taxon>Rhabditida</taxon>
        <taxon>Rhabditina</taxon>
        <taxon>Rhabditomorpha</taxon>
        <taxon>Strongyloidea</taxon>
        <taxon>Metastrongylidae</taxon>
        <taxon>Angiostrongylus</taxon>
    </lineage>
</organism>
<accession>A0A158PH92</accession>
<name>A0A158PH92_ANGCS</name>
<dbReference type="AlphaFoldDB" id="A0A158PH92"/>
<dbReference type="OrthoDB" id="5787578at2759"/>
<dbReference type="EMBL" id="UYYA01003923">
    <property type="protein sequence ID" value="VDM57737.1"/>
    <property type="molecule type" value="Genomic_DNA"/>
</dbReference>